<reference evidence="1" key="1">
    <citation type="journal article" date="2020" name="Fungal Divers.">
        <title>Resolving the Mortierellaceae phylogeny through synthesis of multi-gene phylogenetics and phylogenomics.</title>
        <authorList>
            <person name="Vandepol N."/>
            <person name="Liber J."/>
            <person name="Desiro A."/>
            <person name="Na H."/>
            <person name="Kennedy M."/>
            <person name="Barry K."/>
            <person name="Grigoriev I.V."/>
            <person name="Miller A.N."/>
            <person name="O'Donnell K."/>
            <person name="Stajich J.E."/>
            <person name="Bonito G."/>
        </authorList>
    </citation>
    <scope>NUCLEOTIDE SEQUENCE</scope>
    <source>
        <strain evidence="1">NRRL 6426</strain>
    </source>
</reference>
<dbReference type="Proteomes" id="UP000748756">
    <property type="component" value="Unassembled WGS sequence"/>
</dbReference>
<dbReference type="OrthoDB" id="2432222at2759"/>
<evidence type="ECO:0000313" key="2">
    <source>
        <dbReference type="Proteomes" id="UP000748756"/>
    </source>
</evidence>
<proteinExistence type="predicted"/>
<organism evidence="1 2">
    <name type="scientific">Linnemannia schmuckeri</name>
    <dbReference type="NCBI Taxonomy" id="64567"/>
    <lineage>
        <taxon>Eukaryota</taxon>
        <taxon>Fungi</taxon>
        <taxon>Fungi incertae sedis</taxon>
        <taxon>Mucoromycota</taxon>
        <taxon>Mortierellomycotina</taxon>
        <taxon>Mortierellomycetes</taxon>
        <taxon>Mortierellales</taxon>
        <taxon>Mortierellaceae</taxon>
        <taxon>Linnemannia</taxon>
    </lineage>
</organism>
<comment type="caution">
    <text evidence="1">The sequence shown here is derived from an EMBL/GenBank/DDBJ whole genome shotgun (WGS) entry which is preliminary data.</text>
</comment>
<gene>
    <name evidence="1" type="ORF">BG015_011387</name>
</gene>
<dbReference type="AlphaFoldDB" id="A0A9P5RVF6"/>
<dbReference type="SUPFAM" id="SSF52047">
    <property type="entry name" value="RNI-like"/>
    <property type="match status" value="1"/>
</dbReference>
<name>A0A9P5RVF6_9FUNG</name>
<keyword evidence="2" id="KW-1185">Reference proteome</keyword>
<evidence type="ECO:0000313" key="1">
    <source>
        <dbReference type="EMBL" id="KAF9147030.1"/>
    </source>
</evidence>
<sequence>MATILRTLPSRKLIGLDRAGEGQFGPMTFSCLREMYFGHLQELKIEQCVGVSSAMVQEIMMECAHLIILEAPYVFIRDIVTAPKPWSCLKLKEMTVYIAKQEDDEVGWDGLVFEQISKLRRLRSLDLQRNPRYSSKRIRPETVMDLETLDLRLPGFCNSGSSSDGGGCDIRCWSNLVQLGSFCFDGDRQVLGMKEALWMVEHWRDLTTIWGEFEAVEGNDVDKLDTLFKKKGVNL</sequence>
<dbReference type="EMBL" id="JAAAUQ010000877">
    <property type="protein sequence ID" value="KAF9147030.1"/>
    <property type="molecule type" value="Genomic_DNA"/>
</dbReference>
<accession>A0A9P5RVF6</accession>
<protein>
    <submittedName>
        <fullName evidence="1">Uncharacterized protein</fullName>
    </submittedName>
</protein>